<dbReference type="AlphaFoldDB" id="A0A0V0QFX8"/>
<dbReference type="GO" id="GO:0042144">
    <property type="term" value="P:vacuole fusion, non-autophagic"/>
    <property type="evidence" value="ECO:0007669"/>
    <property type="project" value="TreeGrafter"/>
</dbReference>
<feature type="domain" description="Vps16 N-terminal" evidence="4">
    <location>
        <begin position="3"/>
        <end position="453"/>
    </location>
</feature>
<evidence type="ECO:0000313" key="6">
    <source>
        <dbReference type="Proteomes" id="UP000054937"/>
    </source>
</evidence>
<keyword evidence="6" id="KW-1185">Reference proteome</keyword>
<dbReference type="Proteomes" id="UP000054937">
    <property type="component" value="Unassembled WGS sequence"/>
</dbReference>
<comment type="caution">
    <text evidence="5">The sequence shown here is derived from an EMBL/GenBank/DDBJ whole genome shotgun (WGS) entry which is preliminary data.</text>
</comment>
<dbReference type="EMBL" id="LDAU01000176">
    <property type="protein sequence ID" value="KRX01117.1"/>
    <property type="molecule type" value="Genomic_DNA"/>
</dbReference>
<organism evidence="5 6">
    <name type="scientific">Pseudocohnilembus persalinus</name>
    <name type="common">Ciliate</name>
    <dbReference type="NCBI Taxonomy" id="266149"/>
    <lineage>
        <taxon>Eukaryota</taxon>
        <taxon>Sar</taxon>
        <taxon>Alveolata</taxon>
        <taxon>Ciliophora</taxon>
        <taxon>Intramacronucleata</taxon>
        <taxon>Oligohymenophorea</taxon>
        <taxon>Scuticociliatia</taxon>
        <taxon>Philasterida</taxon>
        <taxon>Pseudocohnilembidae</taxon>
        <taxon>Pseudocohnilembus</taxon>
    </lineage>
</organism>
<name>A0A0V0QFX8_PSEPJ</name>
<evidence type="ECO:0000259" key="3">
    <source>
        <dbReference type="Pfam" id="PF04840"/>
    </source>
</evidence>
<dbReference type="Pfam" id="PF04840">
    <property type="entry name" value="Vps16_C"/>
    <property type="match status" value="2"/>
</dbReference>
<evidence type="ECO:0008006" key="7">
    <source>
        <dbReference type="Google" id="ProtNLM"/>
    </source>
</evidence>
<dbReference type="GO" id="GO:0005768">
    <property type="term" value="C:endosome"/>
    <property type="evidence" value="ECO:0007669"/>
    <property type="project" value="TreeGrafter"/>
</dbReference>
<reference evidence="5 6" key="1">
    <citation type="journal article" date="2015" name="Sci. Rep.">
        <title>Genome of the facultative scuticociliatosis pathogen Pseudocohnilembus persalinus provides insight into its virulence through horizontal gene transfer.</title>
        <authorList>
            <person name="Xiong J."/>
            <person name="Wang G."/>
            <person name="Cheng J."/>
            <person name="Tian M."/>
            <person name="Pan X."/>
            <person name="Warren A."/>
            <person name="Jiang C."/>
            <person name="Yuan D."/>
            <person name="Miao W."/>
        </authorList>
    </citation>
    <scope>NUCLEOTIDE SEQUENCE [LARGE SCALE GENOMIC DNA]</scope>
    <source>
        <strain evidence="5">36N120E</strain>
    </source>
</reference>
<dbReference type="GO" id="GO:0016197">
    <property type="term" value="P:endosomal transport"/>
    <property type="evidence" value="ECO:0007669"/>
    <property type="project" value="TreeGrafter"/>
</dbReference>
<proteinExistence type="inferred from homology"/>
<dbReference type="OrthoDB" id="1792at2759"/>
<dbReference type="PANTHER" id="PTHR12811">
    <property type="entry name" value="VACUOLAR PROTEIN SORTING VPS16"/>
    <property type="match status" value="1"/>
</dbReference>
<evidence type="ECO:0000256" key="1">
    <source>
        <dbReference type="ARBA" id="ARBA00009250"/>
    </source>
</evidence>
<sequence length="827" mass="97391">MATQNWIQMGQDEYEFHELFRMNEDDFKQIDLKYNHVAAAKFGGPIAATQDKFLKKQYQVLNNILTKDKISFFANNGKLINSISFKPDAQIVGFNFIQDELLLVVQENWKYHLLCPNPGKNQLKTFTIPHKDQSNKIQLAKVYENGFVFQTDINTFFFIDSVYEPYKCKQFYDPEISKKQQIIKHWVIIPRQYTLSEKLELQITHHAAGIINLVEDEGFKIYYNRQYAQNFEQQSLPHLDNIVMIAPSPDYEEIVYLSQVQRGQHIQWVCSVMALNFIDKTIYQQEVPKLQQGLQIEQNDKSFLQPQQMIWCGKNCIIINTQFEFKIINQYLVKSEKNSKTKGKFLVEEVDGIRIITNRKQEILRQIPQCYISVFQQLSTDPGAMLLDQYQQLEEKQPLDYEDNFRKDTKLLEEAVQQCLEASKFELNHNRQEKLLRSAQYGKTFLEHDQFDQNLMGEICRALRVVNSLRVEKVCRTITYAQLDTLSDPVLIKLLLRYNSHYKAIQICKHLNLSQKLKQQVYIHWACQKIEQQNVSELQLCDEIFEKLQPEHVSYTEIAKKAFKIGKPSLGLKLLDFEKETAKKVPVLIWMAQQDETGEQTKKFYFENAVKESIQSKDSNMINMTLMKILDSQLSDELKFNSNPFYGNLIKQEVTILEEFMNKNDLQDKCFDQIQQYHGKPFLNEIFYMYLKQGLQQEAEKLKEQIGISDKRYHVQKIKVLIEKQEWNQIEKYLLQINKKRVLVPYEMVADLIFKIGSQDHVALNLIQKMHDINEQVSILVRIGQPQIAVEACVSSKNYTLLREIKEQIVDEQVRNNIDLYLNNQAR</sequence>
<feature type="domain" description="Vps16 C-terminal" evidence="3">
    <location>
        <begin position="683"/>
        <end position="810"/>
    </location>
</feature>
<dbReference type="PANTHER" id="PTHR12811:SF0">
    <property type="entry name" value="VACUOLAR PROTEIN SORTING-ASSOCIATED PROTEIN 16 HOMOLOG"/>
    <property type="match status" value="1"/>
</dbReference>
<evidence type="ECO:0000259" key="4">
    <source>
        <dbReference type="Pfam" id="PF04841"/>
    </source>
</evidence>
<gene>
    <name evidence="5" type="ORF">PPERSA_08218</name>
</gene>
<dbReference type="InterPro" id="IPR006925">
    <property type="entry name" value="Vps16_C"/>
</dbReference>
<evidence type="ECO:0000313" key="5">
    <source>
        <dbReference type="EMBL" id="KRX01117.1"/>
    </source>
</evidence>
<accession>A0A0V0QFX8</accession>
<dbReference type="InterPro" id="IPR006926">
    <property type="entry name" value="Vps16_N"/>
</dbReference>
<evidence type="ECO:0000256" key="2">
    <source>
        <dbReference type="PIRNR" id="PIRNR007949"/>
    </source>
</evidence>
<dbReference type="GO" id="GO:0003779">
    <property type="term" value="F:actin binding"/>
    <property type="evidence" value="ECO:0007669"/>
    <property type="project" value="TreeGrafter"/>
</dbReference>
<dbReference type="PIRSF" id="PIRSF007949">
    <property type="entry name" value="VPS16"/>
    <property type="match status" value="1"/>
</dbReference>
<dbReference type="GO" id="GO:0030897">
    <property type="term" value="C:HOPS complex"/>
    <property type="evidence" value="ECO:0007669"/>
    <property type="project" value="TreeGrafter"/>
</dbReference>
<dbReference type="OMA" id="YVTFWYP"/>
<protein>
    <recommendedName>
        <fullName evidence="7">Vacuolar protein sorting-associated protein 16 homolog</fullName>
    </recommendedName>
</protein>
<dbReference type="GO" id="GO:0006886">
    <property type="term" value="P:intracellular protein transport"/>
    <property type="evidence" value="ECO:0007669"/>
    <property type="project" value="InterPro"/>
</dbReference>
<dbReference type="InParanoid" id="A0A0V0QFX8"/>
<feature type="domain" description="Vps16 C-terminal" evidence="3">
    <location>
        <begin position="553"/>
        <end position="667"/>
    </location>
</feature>
<dbReference type="GO" id="GO:0005765">
    <property type="term" value="C:lysosomal membrane"/>
    <property type="evidence" value="ECO:0007669"/>
    <property type="project" value="TreeGrafter"/>
</dbReference>
<comment type="similarity">
    <text evidence="1 2">Belongs to the VPS16 family.</text>
</comment>
<dbReference type="Pfam" id="PF04841">
    <property type="entry name" value="Vps16_N"/>
    <property type="match status" value="1"/>
</dbReference>
<dbReference type="InterPro" id="IPR016534">
    <property type="entry name" value="VPS16"/>
</dbReference>